<protein>
    <submittedName>
        <fullName evidence="1">Uncharacterized protein</fullName>
    </submittedName>
</protein>
<comment type="caution">
    <text evidence="1">The sequence shown here is derived from an EMBL/GenBank/DDBJ whole genome shotgun (WGS) entry which is preliminary data.</text>
</comment>
<sequence length="197" mass="22025">MILSILPYNTNSFNNALYRTVEPDINLANSLKVNLTTVQLTPITIGRISKGVVPRGRSVAGESSFLTTFDTTKERFVGFIQPSKHILAGREISYIDKPFITKLFEFFRLIIVRNAFLCDIVNPNTLFKGHIVQFTSFKQLVIDGLNLALVRVKAIFVCKFQSGFNLNTNTLLRYNILINQANGGAIPLLLKTNNSLA</sequence>
<dbReference type="EMBL" id="LAZR01045158">
    <property type="protein sequence ID" value="KKK99550.1"/>
    <property type="molecule type" value="Genomic_DNA"/>
</dbReference>
<reference evidence="1" key="1">
    <citation type="journal article" date="2015" name="Nature">
        <title>Complex archaea that bridge the gap between prokaryotes and eukaryotes.</title>
        <authorList>
            <person name="Spang A."/>
            <person name="Saw J.H."/>
            <person name="Jorgensen S.L."/>
            <person name="Zaremba-Niedzwiedzka K."/>
            <person name="Martijn J."/>
            <person name="Lind A.E."/>
            <person name="van Eijk R."/>
            <person name="Schleper C."/>
            <person name="Guy L."/>
            <person name="Ettema T.J."/>
        </authorList>
    </citation>
    <scope>NUCLEOTIDE SEQUENCE</scope>
</reference>
<organism evidence="1">
    <name type="scientific">marine sediment metagenome</name>
    <dbReference type="NCBI Taxonomy" id="412755"/>
    <lineage>
        <taxon>unclassified sequences</taxon>
        <taxon>metagenomes</taxon>
        <taxon>ecological metagenomes</taxon>
    </lineage>
</organism>
<gene>
    <name evidence="1" type="ORF">LCGC14_2631630</name>
</gene>
<name>A0A0F9AMM6_9ZZZZ</name>
<accession>A0A0F9AMM6</accession>
<evidence type="ECO:0000313" key="1">
    <source>
        <dbReference type="EMBL" id="KKK99550.1"/>
    </source>
</evidence>
<dbReference type="AlphaFoldDB" id="A0A0F9AMM6"/>
<proteinExistence type="predicted"/>